<keyword evidence="5" id="KW-0808">Transferase</keyword>
<keyword evidence="7 15" id="KW-0418">Kinase</keyword>
<organism evidence="15 16">
    <name type="scientific">Halopseudomonas formosensis</name>
    <dbReference type="NCBI Taxonomy" id="1002526"/>
    <lineage>
        <taxon>Bacteria</taxon>
        <taxon>Pseudomonadati</taxon>
        <taxon>Pseudomonadota</taxon>
        <taxon>Gammaproteobacteria</taxon>
        <taxon>Pseudomonadales</taxon>
        <taxon>Pseudomonadaceae</taxon>
        <taxon>Halopseudomonas</taxon>
    </lineage>
</organism>
<dbReference type="Pfam" id="PF00672">
    <property type="entry name" value="HAMP"/>
    <property type="match status" value="1"/>
</dbReference>
<dbReference type="Gene3D" id="1.10.8.500">
    <property type="entry name" value="HAMP domain in histidine kinase"/>
    <property type="match status" value="1"/>
</dbReference>
<gene>
    <name evidence="15" type="ORF">SAMN05216578_10346</name>
</gene>
<dbReference type="PANTHER" id="PTHR45436">
    <property type="entry name" value="SENSOR HISTIDINE KINASE YKOH"/>
    <property type="match status" value="1"/>
</dbReference>
<keyword evidence="6 12" id="KW-0812">Transmembrane</keyword>
<evidence type="ECO:0000313" key="16">
    <source>
        <dbReference type="Proteomes" id="UP000242815"/>
    </source>
</evidence>
<dbReference type="Gene3D" id="1.10.287.130">
    <property type="match status" value="1"/>
</dbReference>
<dbReference type="EMBL" id="FOYD01000003">
    <property type="protein sequence ID" value="SFQ75097.1"/>
    <property type="molecule type" value="Genomic_DNA"/>
</dbReference>
<dbReference type="InterPro" id="IPR003594">
    <property type="entry name" value="HATPase_dom"/>
</dbReference>
<keyword evidence="8 12" id="KW-1133">Transmembrane helix</keyword>
<dbReference type="CDD" id="cd00075">
    <property type="entry name" value="HATPase"/>
    <property type="match status" value="1"/>
</dbReference>
<dbReference type="Gene3D" id="3.30.565.10">
    <property type="entry name" value="Histidine kinase-like ATPase, C-terminal domain"/>
    <property type="match status" value="1"/>
</dbReference>
<proteinExistence type="predicted"/>
<reference evidence="15 16" key="1">
    <citation type="submission" date="2016-10" db="EMBL/GenBank/DDBJ databases">
        <authorList>
            <person name="de Groot N.N."/>
        </authorList>
    </citation>
    <scope>NUCLEOTIDE SEQUENCE [LARGE SCALE GENOMIC DNA]</scope>
    <source>
        <strain evidence="15 16">JCM 18415</strain>
    </source>
</reference>
<dbReference type="PROSITE" id="PS50109">
    <property type="entry name" value="HIS_KIN"/>
    <property type="match status" value="1"/>
</dbReference>
<dbReference type="InterPro" id="IPR050428">
    <property type="entry name" value="TCS_sensor_his_kinase"/>
</dbReference>
<keyword evidence="9" id="KW-0902">Two-component regulatory system</keyword>
<dbReference type="Pfam" id="PF02518">
    <property type="entry name" value="HATPase_c"/>
    <property type="match status" value="1"/>
</dbReference>
<dbReference type="SUPFAM" id="SSF158472">
    <property type="entry name" value="HAMP domain-like"/>
    <property type="match status" value="1"/>
</dbReference>
<dbReference type="SMART" id="SM00387">
    <property type="entry name" value="HATPase_c"/>
    <property type="match status" value="1"/>
</dbReference>
<dbReference type="GO" id="GO:0000155">
    <property type="term" value="F:phosphorelay sensor kinase activity"/>
    <property type="evidence" value="ECO:0007669"/>
    <property type="project" value="InterPro"/>
</dbReference>
<evidence type="ECO:0000256" key="1">
    <source>
        <dbReference type="ARBA" id="ARBA00000085"/>
    </source>
</evidence>
<evidence type="ECO:0000259" key="14">
    <source>
        <dbReference type="PROSITE" id="PS50885"/>
    </source>
</evidence>
<keyword evidence="4" id="KW-0597">Phosphoprotein</keyword>
<dbReference type="OrthoDB" id="9804645at2"/>
<evidence type="ECO:0000256" key="7">
    <source>
        <dbReference type="ARBA" id="ARBA00022777"/>
    </source>
</evidence>
<dbReference type="GO" id="GO:0005886">
    <property type="term" value="C:plasma membrane"/>
    <property type="evidence" value="ECO:0007669"/>
    <property type="project" value="TreeGrafter"/>
</dbReference>
<dbReference type="PANTHER" id="PTHR45436:SF15">
    <property type="entry name" value="SENSOR HISTIDINE KINASE CUSS"/>
    <property type="match status" value="1"/>
</dbReference>
<evidence type="ECO:0000256" key="8">
    <source>
        <dbReference type="ARBA" id="ARBA00022989"/>
    </source>
</evidence>
<dbReference type="InterPro" id="IPR003660">
    <property type="entry name" value="HAMP_dom"/>
</dbReference>
<dbReference type="AlphaFoldDB" id="A0A1I6B2T0"/>
<feature type="region of interest" description="Disordered" evidence="11">
    <location>
        <begin position="438"/>
        <end position="461"/>
    </location>
</feature>
<comment type="subcellular location">
    <subcellularLocation>
        <location evidence="2">Membrane</location>
        <topology evidence="2">Multi-pass membrane protein</topology>
    </subcellularLocation>
</comment>
<keyword evidence="10 12" id="KW-0472">Membrane</keyword>
<evidence type="ECO:0000256" key="2">
    <source>
        <dbReference type="ARBA" id="ARBA00004141"/>
    </source>
</evidence>
<dbReference type="InterPro" id="IPR036890">
    <property type="entry name" value="HATPase_C_sf"/>
</dbReference>
<dbReference type="SMART" id="SM00388">
    <property type="entry name" value="HisKA"/>
    <property type="match status" value="1"/>
</dbReference>
<evidence type="ECO:0000256" key="4">
    <source>
        <dbReference type="ARBA" id="ARBA00022553"/>
    </source>
</evidence>
<dbReference type="InterPro" id="IPR004358">
    <property type="entry name" value="Sig_transdc_His_kin-like_C"/>
</dbReference>
<evidence type="ECO:0000256" key="6">
    <source>
        <dbReference type="ARBA" id="ARBA00022692"/>
    </source>
</evidence>
<sequence>MRLFWKVFAVLWLATLLVGGSGFLISRALQQDWLLLQFHPQLRDFSSQLVGVYEEQGPAAAQQWLEQQLQQYRLRAELFNDQGQRLLQGTLPTLPRREASDEASPPRPRYGRLFQLAWDSDQASYQLLLHIPGPELFRWQRTPFAMLTNITIAMLVLAALSLLLSRYLTAPLRQLGAAAEDLAEGRFDATALARTGRRRDEIGQLSRQFQNMADRVQSLLNSQTQLMRDISHELRSPLARLRIGLALGQKQGLSADNPLWERLDRECSRLDSLIGDILTLSRLDARDIPPAPFELDSLVANTLEDARFVAGDRQLRLEGATGGTLYGWSDQLASAVDNLLRNALRFSPAGGEVMVRLEATGRDYQVEISDQGPGVPEEWLSRLGEPFARVPGQPADSGHGLGLAIARRAVARHGGTLDFSLTDTGGLRARISLPRHAQLSGQRWKKSRESSTGTGLGSPRG</sequence>
<dbReference type="SMART" id="SM00304">
    <property type="entry name" value="HAMP"/>
    <property type="match status" value="1"/>
</dbReference>
<evidence type="ECO:0000256" key="5">
    <source>
        <dbReference type="ARBA" id="ARBA00022679"/>
    </source>
</evidence>
<dbReference type="Pfam" id="PF00512">
    <property type="entry name" value="HisKA"/>
    <property type="match status" value="1"/>
</dbReference>
<dbReference type="CDD" id="cd00082">
    <property type="entry name" value="HisKA"/>
    <property type="match status" value="1"/>
</dbReference>
<evidence type="ECO:0000313" key="15">
    <source>
        <dbReference type="EMBL" id="SFQ75097.1"/>
    </source>
</evidence>
<dbReference type="InterPro" id="IPR005467">
    <property type="entry name" value="His_kinase_dom"/>
</dbReference>
<feature type="domain" description="Histidine kinase" evidence="13">
    <location>
        <begin position="229"/>
        <end position="437"/>
    </location>
</feature>
<dbReference type="InterPro" id="IPR003661">
    <property type="entry name" value="HisK_dim/P_dom"/>
</dbReference>
<dbReference type="SUPFAM" id="SSF47384">
    <property type="entry name" value="Homodimeric domain of signal transducing histidine kinase"/>
    <property type="match status" value="1"/>
</dbReference>
<evidence type="ECO:0000256" key="11">
    <source>
        <dbReference type="SAM" id="MobiDB-lite"/>
    </source>
</evidence>
<protein>
    <recommendedName>
        <fullName evidence="3">histidine kinase</fullName>
        <ecNumber evidence="3">2.7.13.3</ecNumber>
    </recommendedName>
</protein>
<dbReference type="RefSeq" id="WP_090537838.1">
    <property type="nucleotide sequence ID" value="NZ_FOYD01000003.1"/>
</dbReference>
<feature type="transmembrane region" description="Helical" evidence="12">
    <location>
        <begin position="144"/>
        <end position="164"/>
    </location>
</feature>
<comment type="catalytic activity">
    <reaction evidence="1">
        <text>ATP + protein L-histidine = ADP + protein N-phospho-L-histidine.</text>
        <dbReference type="EC" id="2.7.13.3"/>
    </reaction>
</comment>
<evidence type="ECO:0000256" key="3">
    <source>
        <dbReference type="ARBA" id="ARBA00012438"/>
    </source>
</evidence>
<dbReference type="SUPFAM" id="SSF55874">
    <property type="entry name" value="ATPase domain of HSP90 chaperone/DNA topoisomerase II/histidine kinase"/>
    <property type="match status" value="1"/>
</dbReference>
<dbReference type="EC" id="2.7.13.3" evidence="3"/>
<dbReference type="PROSITE" id="PS50885">
    <property type="entry name" value="HAMP"/>
    <property type="match status" value="1"/>
</dbReference>
<dbReference type="InterPro" id="IPR036097">
    <property type="entry name" value="HisK_dim/P_sf"/>
</dbReference>
<evidence type="ECO:0000256" key="9">
    <source>
        <dbReference type="ARBA" id="ARBA00023012"/>
    </source>
</evidence>
<dbReference type="CDD" id="cd06225">
    <property type="entry name" value="HAMP"/>
    <property type="match status" value="1"/>
</dbReference>
<feature type="domain" description="HAMP" evidence="14">
    <location>
        <begin position="166"/>
        <end position="221"/>
    </location>
</feature>
<evidence type="ECO:0000256" key="10">
    <source>
        <dbReference type="ARBA" id="ARBA00023136"/>
    </source>
</evidence>
<dbReference type="PRINTS" id="PR00344">
    <property type="entry name" value="BCTRLSENSOR"/>
</dbReference>
<dbReference type="STRING" id="1002526.SAMN05216578_10346"/>
<evidence type="ECO:0000259" key="13">
    <source>
        <dbReference type="PROSITE" id="PS50109"/>
    </source>
</evidence>
<name>A0A1I6B2T0_9GAMM</name>
<evidence type="ECO:0000256" key="12">
    <source>
        <dbReference type="SAM" id="Phobius"/>
    </source>
</evidence>
<dbReference type="Proteomes" id="UP000242815">
    <property type="component" value="Unassembled WGS sequence"/>
</dbReference>
<accession>A0A1I6B2T0</accession>